<gene>
    <name evidence="2 4 5" type="ORF">SRAE_1000344900</name>
</gene>
<reference evidence="4" key="2">
    <citation type="submission" date="2020-12" db="UniProtKB">
        <authorList>
            <consortium name="WormBaseParasite"/>
        </authorList>
    </citation>
    <scope>IDENTIFICATION</scope>
</reference>
<feature type="chain" id="PRO_5015030540" evidence="1">
    <location>
        <begin position="22"/>
        <end position="76"/>
    </location>
</feature>
<dbReference type="Proteomes" id="UP000035682">
    <property type="component" value="Unplaced"/>
</dbReference>
<evidence type="ECO:0000313" key="4">
    <source>
        <dbReference type="WBParaSite" id="SRAE_1000344900.1"/>
    </source>
</evidence>
<dbReference type="GeneID" id="36377561"/>
<dbReference type="EMBL" id="LN609528">
    <property type="protein sequence ID" value="CEF65196.1"/>
    <property type="molecule type" value="Genomic_DNA"/>
</dbReference>
<keyword evidence="3" id="KW-1185">Reference proteome</keyword>
<feature type="signal peptide" evidence="1">
    <location>
        <begin position="1"/>
        <end position="21"/>
    </location>
</feature>
<evidence type="ECO:0000313" key="5">
    <source>
        <dbReference type="WormBase" id="SRAE_1000344900"/>
    </source>
</evidence>
<reference evidence="2 3" key="1">
    <citation type="submission" date="2014-09" db="EMBL/GenBank/DDBJ databases">
        <authorList>
            <person name="Martin A.A."/>
        </authorList>
    </citation>
    <scope>NUCLEOTIDE SEQUENCE</scope>
    <source>
        <strain evidence="3">ED321</strain>
        <strain evidence="2">ED321 Heterogonic</strain>
    </source>
</reference>
<dbReference type="CTD" id="36377561"/>
<proteinExistence type="predicted"/>
<evidence type="ECO:0000313" key="2">
    <source>
        <dbReference type="EMBL" id="CEF65196.1"/>
    </source>
</evidence>
<dbReference type="RefSeq" id="XP_024504397.1">
    <property type="nucleotide sequence ID" value="XM_024650639.1"/>
</dbReference>
<organism evidence="2">
    <name type="scientific">Strongyloides ratti</name>
    <name type="common">Parasitic roundworm</name>
    <dbReference type="NCBI Taxonomy" id="34506"/>
    <lineage>
        <taxon>Eukaryota</taxon>
        <taxon>Metazoa</taxon>
        <taxon>Ecdysozoa</taxon>
        <taxon>Nematoda</taxon>
        <taxon>Chromadorea</taxon>
        <taxon>Rhabditida</taxon>
        <taxon>Tylenchina</taxon>
        <taxon>Panagrolaimomorpha</taxon>
        <taxon>Strongyloidoidea</taxon>
        <taxon>Strongyloididae</taxon>
        <taxon>Strongyloides</taxon>
    </lineage>
</organism>
<evidence type="ECO:0000256" key="1">
    <source>
        <dbReference type="SAM" id="SignalP"/>
    </source>
</evidence>
<evidence type="ECO:0000313" key="3">
    <source>
        <dbReference type="Proteomes" id="UP000035682"/>
    </source>
</evidence>
<accession>A0A090L611</accession>
<name>A0A090L611_STRRB</name>
<dbReference type="WBParaSite" id="SRAE_1000344900.1">
    <property type="protein sequence ID" value="SRAE_1000344900.1"/>
    <property type="gene ID" value="WBGene00260066"/>
</dbReference>
<keyword evidence="1" id="KW-0732">Signal</keyword>
<sequence>MIYFIGIFIGISLLIIHPTDAQWARVGARGGFGGGGYGGGWNRGGWNRGWGGGYRNYGGMGSGGYGRVGLGLGFGR</sequence>
<dbReference type="AlphaFoldDB" id="A0A090L611"/>
<protein>
    <submittedName>
        <fullName evidence="2 4">Uncharacterized protein</fullName>
    </submittedName>
</protein>
<dbReference type="WormBase" id="SRAE_1000344900">
    <property type="protein sequence ID" value="SRP03884"/>
    <property type="gene ID" value="WBGene00260066"/>
</dbReference>